<gene>
    <name evidence="5" type="primary">LOC102804516</name>
</gene>
<accession>A0ABM0M842</accession>
<protein>
    <submittedName>
        <fullName evidence="5">Uncharacterized protein LOC102804516</fullName>
    </submittedName>
</protein>
<feature type="signal peptide" evidence="3">
    <location>
        <begin position="1"/>
        <end position="21"/>
    </location>
</feature>
<evidence type="ECO:0000256" key="3">
    <source>
        <dbReference type="SAM" id="SignalP"/>
    </source>
</evidence>
<feature type="chain" id="PRO_5046843248" evidence="3">
    <location>
        <begin position="22"/>
        <end position="505"/>
    </location>
</feature>
<keyword evidence="3" id="KW-0732">Signal</keyword>
<feature type="compositionally biased region" description="Low complexity" evidence="1">
    <location>
        <begin position="360"/>
        <end position="372"/>
    </location>
</feature>
<sequence length="505" mass="54895">MIWRLLLTVVLLTAGLLRCQGQTATSTVEYTSTTGDVTDARSTENPTTTTTAEVTTTLQPTTTTTTITTTKQPTTSLKTTTQMATTLMYREPSEDLIAEGGVEVELEAVLSTTATEIFDEDEFRKVMAEYANIWCTEDPDNCETADPLMVHANDVVVYETSDCSDTDYDCVDDGNIVVGFYITKPSASHEVLMTSESLEAMLRTYEEEIEADLGYGIVPPKEVEEEEDSSGLEPWVIALICFLILCVIVLIIILVVRNRRQKRLANMPKEEFDLVLNGTGASPVPGHGKQKKDESTLVYQAWILRAMQEDEIGTQVRSADILRAMKEDDVGTQVRTADIVNEMKKAPLVTHVDETKDHSPSSARASIQSGSSSDDDNNMVPPEYEKIIDPGPSKVQKEPEPQAAVTVSVTATKDAPGKDPSASVTVTATKTVTDPPPPPPPPATEPPLDDTLPPPPEMEALQEFDKLIDNNDSPVPAAAYDNPAYEVINHETGTGLQDGSLVTAL</sequence>
<name>A0ABM0M842_SACKO</name>
<evidence type="ECO:0000313" key="4">
    <source>
        <dbReference type="Proteomes" id="UP000694865"/>
    </source>
</evidence>
<proteinExistence type="predicted"/>
<dbReference type="Proteomes" id="UP000694865">
    <property type="component" value="Unplaced"/>
</dbReference>
<organism evidence="4 5">
    <name type="scientific">Saccoglossus kowalevskii</name>
    <name type="common">Acorn worm</name>
    <dbReference type="NCBI Taxonomy" id="10224"/>
    <lineage>
        <taxon>Eukaryota</taxon>
        <taxon>Metazoa</taxon>
        <taxon>Hemichordata</taxon>
        <taxon>Enteropneusta</taxon>
        <taxon>Harrimaniidae</taxon>
        <taxon>Saccoglossus</taxon>
    </lineage>
</organism>
<evidence type="ECO:0000256" key="2">
    <source>
        <dbReference type="SAM" id="Phobius"/>
    </source>
</evidence>
<evidence type="ECO:0000256" key="1">
    <source>
        <dbReference type="SAM" id="MobiDB-lite"/>
    </source>
</evidence>
<feature type="compositionally biased region" description="Pro residues" evidence="1">
    <location>
        <begin position="434"/>
        <end position="445"/>
    </location>
</feature>
<reference evidence="5" key="1">
    <citation type="submission" date="2025-08" db="UniProtKB">
        <authorList>
            <consortium name="RefSeq"/>
        </authorList>
    </citation>
    <scope>IDENTIFICATION</scope>
    <source>
        <tissue evidence="5">Testes</tissue>
    </source>
</reference>
<feature type="region of interest" description="Disordered" evidence="1">
    <location>
        <begin position="351"/>
        <end position="405"/>
    </location>
</feature>
<dbReference type="GeneID" id="102804516"/>
<keyword evidence="2" id="KW-0472">Membrane</keyword>
<keyword evidence="2" id="KW-1133">Transmembrane helix</keyword>
<dbReference type="RefSeq" id="XP_006816183.1">
    <property type="nucleotide sequence ID" value="XM_006816120.1"/>
</dbReference>
<feature type="transmembrane region" description="Helical" evidence="2">
    <location>
        <begin position="235"/>
        <end position="256"/>
    </location>
</feature>
<evidence type="ECO:0000313" key="5">
    <source>
        <dbReference type="RefSeq" id="XP_006816183.1"/>
    </source>
</evidence>
<keyword evidence="4" id="KW-1185">Reference proteome</keyword>
<keyword evidence="2" id="KW-0812">Transmembrane</keyword>
<feature type="region of interest" description="Disordered" evidence="1">
    <location>
        <begin position="429"/>
        <end position="457"/>
    </location>
</feature>